<protein>
    <submittedName>
        <fullName evidence="2">Bacterial extracellular solute-binding family protein</fullName>
    </submittedName>
</protein>
<dbReference type="AlphaFoldDB" id="A0A0A7FZ42"/>
<evidence type="ECO:0000313" key="3">
    <source>
        <dbReference type="Proteomes" id="UP000030635"/>
    </source>
</evidence>
<dbReference type="PANTHER" id="PTHR30006">
    <property type="entry name" value="THIAMINE-BINDING PERIPLASMIC PROTEIN-RELATED"/>
    <property type="match status" value="1"/>
</dbReference>
<keyword evidence="3" id="KW-1185">Reference proteome</keyword>
<proteinExistence type="predicted"/>
<evidence type="ECO:0000313" key="2">
    <source>
        <dbReference type="EMBL" id="AIY84858.1"/>
    </source>
</evidence>
<reference evidence="2 3" key="1">
    <citation type="journal article" date="2015" name="Infect. Genet. Evol.">
        <title>Genomic sequences of six botulinum neurotoxin-producing strains representing three clostridial species illustrate the mobility and diversity of botulinum neurotoxin genes.</title>
        <authorList>
            <person name="Smith T.J."/>
            <person name="Hill K.K."/>
            <person name="Xie G."/>
            <person name="Foley B.T."/>
            <person name="Williamson C.H."/>
            <person name="Foster J.T."/>
            <person name="Johnson S.L."/>
            <person name="Chertkov O."/>
            <person name="Teshima H."/>
            <person name="Gibbons H.S."/>
            <person name="Johnsky L.A."/>
            <person name="Karavis M.A."/>
            <person name="Smith L.A."/>
        </authorList>
    </citation>
    <scope>NUCLEOTIDE SEQUENCE [LARGE SCALE GENOMIC DNA]</scope>
    <source>
        <strain evidence="2">Sullivan</strain>
    </source>
</reference>
<sequence length="342" mass="38585">MKHILNKKLLLLLPLVIFLALLFFIYPSKTKVKYPNLKGKHLTAYVALREQEAKALLEKFKKETGCTYEYIKLPTEEAVKRILAESENPSGDIFIGGTCDAYELLKANGALAKYESPNAKKIPSEYKDSSNYWTGFKIDTLAIGINKEVWDKEFKPKGIKLPTDFDDLLKKEFKNKIIIPSPETSGTGYTFLASLYQKLGEKSYKDFLDKFSNNVSSYTVSGFNSIQRVSSGEYPITINFLGDQLLESKINPNIISITPKDTGWNVDSVAEIKNSSNKEVAEAFIDFILSDDIANSLSTYSNSISTKRSNDITNNIYQDYSFKDAATERNTIMKMFNDSNSK</sequence>
<dbReference type="eggNOG" id="COG1840">
    <property type="taxonomic scope" value="Bacteria"/>
</dbReference>
<dbReference type="GO" id="GO:0030976">
    <property type="term" value="F:thiamine pyrophosphate binding"/>
    <property type="evidence" value="ECO:0007669"/>
    <property type="project" value="TreeGrafter"/>
</dbReference>
<dbReference type="GO" id="GO:0030288">
    <property type="term" value="C:outer membrane-bounded periplasmic space"/>
    <property type="evidence" value="ECO:0007669"/>
    <property type="project" value="TreeGrafter"/>
</dbReference>
<dbReference type="EMBL" id="CP006905">
    <property type="protein sequence ID" value="AIY84858.1"/>
    <property type="molecule type" value="Genomic_DNA"/>
</dbReference>
<dbReference type="CDD" id="cd13544">
    <property type="entry name" value="PBP2_Fbp_like_1"/>
    <property type="match status" value="1"/>
</dbReference>
<dbReference type="Proteomes" id="UP000030635">
    <property type="component" value="Chromosome"/>
</dbReference>
<dbReference type="OrthoDB" id="179400at2"/>
<dbReference type="STRING" id="1561.NPD11_2277"/>
<dbReference type="Gene3D" id="3.40.190.10">
    <property type="entry name" value="Periplasmic binding protein-like II"/>
    <property type="match status" value="2"/>
</dbReference>
<organism evidence="2 3">
    <name type="scientific">Clostridium baratii str. Sullivan</name>
    <dbReference type="NCBI Taxonomy" id="1415775"/>
    <lineage>
        <taxon>Bacteria</taxon>
        <taxon>Bacillati</taxon>
        <taxon>Bacillota</taxon>
        <taxon>Clostridia</taxon>
        <taxon>Eubacteriales</taxon>
        <taxon>Clostridiaceae</taxon>
        <taxon>Clostridium</taxon>
    </lineage>
</organism>
<dbReference type="InterPro" id="IPR026045">
    <property type="entry name" value="Ferric-bd"/>
</dbReference>
<dbReference type="RefSeq" id="WP_039311717.1">
    <property type="nucleotide sequence ID" value="NZ_CP006905.1"/>
</dbReference>
<accession>A0A0A7FZ42</accession>
<dbReference type="Pfam" id="PF13343">
    <property type="entry name" value="SBP_bac_6"/>
    <property type="match status" value="1"/>
</dbReference>
<dbReference type="GO" id="GO:0015888">
    <property type="term" value="P:thiamine transport"/>
    <property type="evidence" value="ECO:0007669"/>
    <property type="project" value="TreeGrafter"/>
</dbReference>
<dbReference type="HOGENOM" id="CLU_026974_0_1_9"/>
<dbReference type="PANTHER" id="PTHR30006:SF2">
    <property type="entry name" value="ABC TRANSPORTER SUBSTRATE-BINDING PROTEIN"/>
    <property type="match status" value="1"/>
</dbReference>
<keyword evidence="1" id="KW-0732">Signal</keyword>
<dbReference type="KEGG" id="cbv:U729_729"/>
<name>A0A0A7FZ42_9CLOT</name>
<evidence type="ECO:0000256" key="1">
    <source>
        <dbReference type="ARBA" id="ARBA00022729"/>
    </source>
</evidence>
<dbReference type="PIRSF" id="PIRSF002825">
    <property type="entry name" value="CfbpA"/>
    <property type="match status" value="1"/>
</dbReference>
<dbReference type="SUPFAM" id="SSF53850">
    <property type="entry name" value="Periplasmic binding protein-like II"/>
    <property type="match status" value="1"/>
</dbReference>
<dbReference type="GO" id="GO:0030975">
    <property type="term" value="F:thiamine binding"/>
    <property type="evidence" value="ECO:0007669"/>
    <property type="project" value="TreeGrafter"/>
</dbReference>
<gene>
    <name evidence="2" type="ORF">U729_729</name>
</gene>